<dbReference type="VEuPathDB" id="PlasmoDB:PocGH01_00188100"/>
<keyword evidence="1" id="KW-0472">Membrane</keyword>
<sequence length="340" mass="40083">MATTTLIYENFYKEDPALKDEELFQFYNKFDNVCDSKGQNDNVCNVDEEYTSVDPSVKDLYKKLACNLKVLKDNGSQYFDGMNTDNKKRCLYFRYWFYDRVVSKKYDSTKINKFFESWEKLGKEIGEQYKCNFFKMKKIDIYNIKQMYDAILLYGKKDKFEKLSKLKYCNNIKNYYIAYDFREGSCSENDNAFCNEIKEYIKEYADGNAPESLSCTTVNEVIELTEEERQRVEWVLRINPLRPKGQDEASSGMQGSSSHTVIGIFATAFGLFLLSLILYKVIKNSTKFTPFGPWISLRMKNYQRMWNKTTGKNYGSLLDNSEWQQIESDHTRYNVAYHAE</sequence>
<organism evidence="2 3">
    <name type="scientific">Plasmodium ovale</name>
    <name type="common">malaria parasite P. ovale</name>
    <dbReference type="NCBI Taxonomy" id="36330"/>
    <lineage>
        <taxon>Eukaryota</taxon>
        <taxon>Sar</taxon>
        <taxon>Alveolata</taxon>
        <taxon>Apicomplexa</taxon>
        <taxon>Aconoidasida</taxon>
        <taxon>Haemosporida</taxon>
        <taxon>Plasmodiidae</taxon>
        <taxon>Plasmodium</taxon>
        <taxon>Plasmodium (Plasmodium)</taxon>
    </lineage>
</organism>
<evidence type="ECO:0000313" key="2">
    <source>
        <dbReference type="EMBL" id="SBT74168.1"/>
    </source>
</evidence>
<gene>
    <name evidence="2" type="primary">PowCR01_000188900</name>
    <name evidence="2" type="ORF">POWCR01_000188900</name>
</gene>
<dbReference type="EMBL" id="FLRJ01000650">
    <property type="protein sequence ID" value="SBT74168.1"/>
    <property type="molecule type" value="Genomic_DNA"/>
</dbReference>
<evidence type="ECO:0000256" key="1">
    <source>
        <dbReference type="SAM" id="Phobius"/>
    </source>
</evidence>
<accession>A0A1C3KJT0</accession>
<reference evidence="2 3" key="1">
    <citation type="submission" date="2016-06" db="EMBL/GenBank/DDBJ databases">
        <authorList>
            <consortium name="Pathogen Informatics"/>
        </authorList>
    </citation>
    <scope>NUCLEOTIDE SEQUENCE [LARGE SCALE GENOMIC DNA]</scope>
</reference>
<protein>
    <submittedName>
        <fullName evidence="2">PIR protein</fullName>
    </submittedName>
</protein>
<feature type="transmembrane region" description="Helical" evidence="1">
    <location>
        <begin position="260"/>
        <end position="279"/>
    </location>
</feature>
<keyword evidence="1" id="KW-0812">Transmembrane</keyword>
<name>A0A1C3KJT0_PLAOA</name>
<dbReference type="Pfam" id="PF05795">
    <property type="entry name" value="Plasmodium_Vir"/>
    <property type="match status" value="1"/>
</dbReference>
<proteinExistence type="predicted"/>
<keyword evidence="1" id="KW-1133">Transmembrane helix</keyword>
<evidence type="ECO:0000313" key="3">
    <source>
        <dbReference type="Proteomes" id="UP000243200"/>
    </source>
</evidence>
<dbReference type="InterPro" id="IPR008780">
    <property type="entry name" value="Plasmodium_Vir"/>
</dbReference>
<dbReference type="VEuPathDB" id="PlasmoDB:POWCR01_000188900"/>
<dbReference type="AlphaFoldDB" id="A0A1C3KJT0"/>
<dbReference type="OrthoDB" id="388482at2759"/>
<dbReference type="Proteomes" id="UP000243200">
    <property type="component" value="Unassembled WGS sequence"/>
</dbReference>